<dbReference type="Proteomes" id="UP001234989">
    <property type="component" value="Chromosome 1"/>
</dbReference>
<dbReference type="PANTHER" id="PTHR15503:SF45">
    <property type="entry name" value="RNA-DIRECTED DNA POLYMERASE HOMOLOG"/>
    <property type="match status" value="1"/>
</dbReference>
<dbReference type="InterPro" id="IPR005162">
    <property type="entry name" value="Retrotrans_gag_dom"/>
</dbReference>
<dbReference type="InterPro" id="IPR043502">
    <property type="entry name" value="DNA/RNA_pol_sf"/>
</dbReference>
<evidence type="ECO:0000313" key="4">
    <source>
        <dbReference type="Proteomes" id="UP001234989"/>
    </source>
</evidence>
<dbReference type="PROSITE" id="PS50158">
    <property type="entry name" value="ZF_CCHC"/>
    <property type="match status" value="1"/>
</dbReference>
<dbReference type="SMART" id="SM00343">
    <property type="entry name" value="ZnF_C2HC"/>
    <property type="match status" value="1"/>
</dbReference>
<feature type="domain" description="CCHC-type" evidence="2">
    <location>
        <begin position="212"/>
        <end position="226"/>
    </location>
</feature>
<dbReference type="InterPro" id="IPR032567">
    <property type="entry name" value="RTL1-rel"/>
</dbReference>
<sequence>MYAQVSLPVLVSQDEGSLGDQQWFSSAGHVQGVGSGHVNKFHAQHLEKYVPRTLRDRKKDEFMALEQGGMCVVGYEAKFHGLSRYASQLVTSEEERIHLFVKGLNSELQVLYVHMTSARKSFNEVTYFVKKVEGVRRDGQAKALAKKPKSTGNFHGSYSRGSCRPTLAALPIQSSFPASTCSYSGTPQHNFIQDSQGAAPSAGNMQSFDRTCYSCGEPWHIRKDCPLPHMIDPAQQQTRAVVPIGNSNNDRGCPQGLGCLAYLAHIQDVEVESPSIESIPAVSKFKKVFPIDLPSMPPARDIDLCIDLEQGTHPISIPPYRMALVELRELKAQIPELLDKSFI</sequence>
<evidence type="ECO:0000259" key="2">
    <source>
        <dbReference type="PROSITE" id="PS50158"/>
    </source>
</evidence>
<keyword evidence="1" id="KW-0863">Zinc-finger</keyword>
<reference evidence="3" key="1">
    <citation type="submission" date="2023-08" db="EMBL/GenBank/DDBJ databases">
        <title>A de novo genome assembly of Solanum verrucosum Schlechtendal, a Mexican diploid species geographically isolated from the other diploid A-genome species in potato relatives.</title>
        <authorList>
            <person name="Hosaka K."/>
        </authorList>
    </citation>
    <scope>NUCLEOTIDE SEQUENCE</scope>
    <source>
        <tissue evidence="3">Young leaves</tissue>
    </source>
</reference>
<dbReference type="Gene3D" id="3.10.10.10">
    <property type="entry name" value="HIV Type 1 Reverse Transcriptase, subunit A, domain 1"/>
    <property type="match status" value="1"/>
</dbReference>
<dbReference type="GO" id="GO:0008270">
    <property type="term" value="F:zinc ion binding"/>
    <property type="evidence" value="ECO:0007669"/>
    <property type="project" value="UniProtKB-KW"/>
</dbReference>
<dbReference type="EMBL" id="CP133612">
    <property type="protein sequence ID" value="WMV08073.1"/>
    <property type="molecule type" value="Genomic_DNA"/>
</dbReference>
<dbReference type="SUPFAM" id="SSF56672">
    <property type="entry name" value="DNA/RNA polymerases"/>
    <property type="match status" value="1"/>
</dbReference>
<name>A0AAF0PNL4_SOLVR</name>
<accession>A0AAF0PNL4</accession>
<dbReference type="SUPFAM" id="SSF57756">
    <property type="entry name" value="Retrovirus zinc finger-like domains"/>
    <property type="match status" value="1"/>
</dbReference>
<keyword evidence="4" id="KW-1185">Reference proteome</keyword>
<protein>
    <recommendedName>
        <fullName evidence="2">CCHC-type domain-containing protein</fullName>
    </recommendedName>
</protein>
<gene>
    <name evidence="3" type="ORF">MTR67_001458</name>
</gene>
<evidence type="ECO:0000313" key="3">
    <source>
        <dbReference type="EMBL" id="WMV08073.1"/>
    </source>
</evidence>
<organism evidence="3 4">
    <name type="scientific">Solanum verrucosum</name>
    <dbReference type="NCBI Taxonomy" id="315347"/>
    <lineage>
        <taxon>Eukaryota</taxon>
        <taxon>Viridiplantae</taxon>
        <taxon>Streptophyta</taxon>
        <taxon>Embryophyta</taxon>
        <taxon>Tracheophyta</taxon>
        <taxon>Spermatophyta</taxon>
        <taxon>Magnoliopsida</taxon>
        <taxon>eudicotyledons</taxon>
        <taxon>Gunneridae</taxon>
        <taxon>Pentapetalae</taxon>
        <taxon>asterids</taxon>
        <taxon>lamiids</taxon>
        <taxon>Solanales</taxon>
        <taxon>Solanaceae</taxon>
        <taxon>Solanoideae</taxon>
        <taxon>Solaneae</taxon>
        <taxon>Solanum</taxon>
    </lineage>
</organism>
<dbReference type="AlphaFoldDB" id="A0AAF0PNL4"/>
<dbReference type="GO" id="GO:0003676">
    <property type="term" value="F:nucleic acid binding"/>
    <property type="evidence" value="ECO:0007669"/>
    <property type="project" value="InterPro"/>
</dbReference>
<proteinExistence type="predicted"/>
<keyword evidence="1" id="KW-0479">Metal-binding</keyword>
<dbReference type="InterPro" id="IPR001878">
    <property type="entry name" value="Znf_CCHC"/>
</dbReference>
<dbReference type="InterPro" id="IPR036875">
    <property type="entry name" value="Znf_CCHC_sf"/>
</dbReference>
<dbReference type="PANTHER" id="PTHR15503">
    <property type="entry name" value="LDOC1 RELATED"/>
    <property type="match status" value="1"/>
</dbReference>
<keyword evidence="1" id="KW-0862">Zinc</keyword>
<dbReference type="Pfam" id="PF00098">
    <property type="entry name" value="zf-CCHC"/>
    <property type="match status" value="1"/>
</dbReference>
<dbReference type="Pfam" id="PF03732">
    <property type="entry name" value="Retrotrans_gag"/>
    <property type="match status" value="1"/>
</dbReference>
<evidence type="ECO:0000256" key="1">
    <source>
        <dbReference type="PROSITE-ProRule" id="PRU00047"/>
    </source>
</evidence>